<evidence type="ECO:0000256" key="8">
    <source>
        <dbReference type="ARBA" id="ARBA00022982"/>
    </source>
</evidence>
<dbReference type="RefSeq" id="WP_064122549.1">
    <property type="nucleotide sequence ID" value="NZ_CP015243.1"/>
</dbReference>
<dbReference type="GO" id="GO:0051539">
    <property type="term" value="F:4 iron, 4 sulfur cluster binding"/>
    <property type="evidence" value="ECO:0007669"/>
    <property type="project" value="UniProtKB-KW"/>
</dbReference>
<dbReference type="AlphaFoldDB" id="A0A172YF72"/>
<dbReference type="PANTHER" id="PTHR42859">
    <property type="entry name" value="OXIDOREDUCTASE"/>
    <property type="match status" value="1"/>
</dbReference>
<dbReference type="KEGG" id="haa:A5892_09205"/>
<sequence length="316" mass="34534">MATSGAAALVERIDQLLPQTQCGKCGHSGCRPYAQAVATGEAHTKCPPGGERTLIALAQLLDRPKGALERPAEAPQLAVIREDECIGCTKCIQACPVDAIVGAAKLMHGVLESECTGCELCVAPCPVDCIDMRPHPRWQDAGSDAARERYLALRADNGRRRFDARRVRLAERERAAKTRRLERLQRRLPAKAPSPSETAAAPPPRPSDPRAAATIARLEHKLARLEGDAPERAALEARLAEARNGSGASVDRAQHQRQLRIALSAAEQRRRLAERQLRHSQRQQGEQEITEARRQLERALDTERQAQLALTNSAAP</sequence>
<dbReference type="Gene3D" id="3.30.70.20">
    <property type="match status" value="1"/>
</dbReference>
<dbReference type="InterPro" id="IPR017900">
    <property type="entry name" value="4Fe4S_Fe_S_CS"/>
</dbReference>
<evidence type="ECO:0000256" key="10">
    <source>
        <dbReference type="ARBA" id="ARBA00023014"/>
    </source>
</evidence>
<evidence type="ECO:0000256" key="12">
    <source>
        <dbReference type="SAM" id="MobiDB-lite"/>
    </source>
</evidence>
<dbReference type="NCBIfam" id="TIGR01944">
    <property type="entry name" value="rnfB"/>
    <property type="match status" value="1"/>
</dbReference>
<evidence type="ECO:0000313" key="15">
    <source>
        <dbReference type="EMBL" id="ANF57615.1"/>
    </source>
</evidence>
<keyword evidence="16" id="KW-1185">Reference proteome</keyword>
<dbReference type="PANTHER" id="PTHR42859:SF3">
    <property type="entry name" value="ION-TRANSLOCATING OXIDOREDUCTASE COMPLEX SUBUNIT B"/>
    <property type="match status" value="1"/>
</dbReference>
<dbReference type="EMBL" id="CP015243">
    <property type="protein sequence ID" value="ANF57615.1"/>
    <property type="molecule type" value="Genomic_DNA"/>
</dbReference>
<dbReference type="PROSITE" id="PS51656">
    <property type="entry name" value="4FE4S"/>
    <property type="match status" value="1"/>
</dbReference>
<keyword evidence="3" id="KW-0004">4Fe-4S</keyword>
<dbReference type="Pfam" id="PF04060">
    <property type="entry name" value="FeS"/>
    <property type="match status" value="1"/>
</dbReference>
<dbReference type="InterPro" id="IPR010207">
    <property type="entry name" value="Elect_transpt_cplx_RnfB/RsxB"/>
</dbReference>
<dbReference type="Pfam" id="PF14697">
    <property type="entry name" value="Fer4_21"/>
    <property type="match status" value="1"/>
</dbReference>
<organism evidence="15 16">
    <name type="scientific">Halotalea alkalilenta</name>
    <dbReference type="NCBI Taxonomy" id="376489"/>
    <lineage>
        <taxon>Bacteria</taxon>
        <taxon>Pseudomonadati</taxon>
        <taxon>Pseudomonadota</taxon>
        <taxon>Gammaproteobacteria</taxon>
        <taxon>Oceanospirillales</taxon>
        <taxon>Halomonadaceae</taxon>
        <taxon>Halotalea</taxon>
    </lineage>
</organism>
<keyword evidence="9" id="KW-0408">Iron</keyword>
<evidence type="ECO:0000259" key="13">
    <source>
        <dbReference type="PROSITE" id="PS51379"/>
    </source>
</evidence>
<evidence type="ECO:0000256" key="11">
    <source>
        <dbReference type="ARBA" id="ARBA00023136"/>
    </source>
</evidence>
<dbReference type="Proteomes" id="UP000077875">
    <property type="component" value="Chromosome"/>
</dbReference>
<evidence type="ECO:0000256" key="7">
    <source>
        <dbReference type="ARBA" id="ARBA00022967"/>
    </source>
</evidence>
<feature type="domain" description="4Fe-4S ferredoxin-type" evidence="13">
    <location>
        <begin position="106"/>
        <end position="135"/>
    </location>
</feature>
<reference evidence="15 16" key="1">
    <citation type="submission" date="2016-04" db="EMBL/GenBank/DDBJ databases">
        <title>Complete Genome Sequence of Halotalea alkalilenta IHB B 13600.</title>
        <authorList>
            <person name="Swarnkar M.K."/>
            <person name="Sharma A."/>
            <person name="Kaushal K."/>
            <person name="Soni R."/>
            <person name="Rana S."/>
            <person name="Singh A.K."/>
            <person name="Gulati A."/>
        </authorList>
    </citation>
    <scope>NUCLEOTIDE SEQUENCE [LARGE SCALE GENOMIC DNA]</scope>
    <source>
        <strain evidence="15 16">IHB B 13600</strain>
    </source>
</reference>
<evidence type="ECO:0000259" key="14">
    <source>
        <dbReference type="PROSITE" id="PS51656"/>
    </source>
</evidence>
<keyword evidence="4" id="KW-0997">Cell inner membrane</keyword>
<dbReference type="STRING" id="376489.A5892_09205"/>
<evidence type="ECO:0000256" key="1">
    <source>
        <dbReference type="ARBA" id="ARBA00022448"/>
    </source>
</evidence>
<evidence type="ECO:0000256" key="5">
    <source>
        <dbReference type="ARBA" id="ARBA00022723"/>
    </source>
</evidence>
<dbReference type="GO" id="GO:0046872">
    <property type="term" value="F:metal ion binding"/>
    <property type="evidence" value="ECO:0007669"/>
    <property type="project" value="UniProtKB-KW"/>
</dbReference>
<dbReference type="PROSITE" id="PS00198">
    <property type="entry name" value="4FE4S_FER_1"/>
    <property type="match status" value="2"/>
</dbReference>
<protein>
    <recommendedName>
        <fullName evidence="17">Rnf electron transport complex subunit B</fullName>
    </recommendedName>
</protein>
<keyword evidence="6" id="KW-0677">Repeat</keyword>
<keyword evidence="5" id="KW-0479">Metal-binding</keyword>
<dbReference type="InterPro" id="IPR007202">
    <property type="entry name" value="4Fe-4S_dom"/>
</dbReference>
<keyword evidence="10" id="KW-0411">Iron-sulfur</keyword>
<feature type="domain" description="4Fe-4S" evidence="14">
    <location>
        <begin position="5"/>
        <end position="63"/>
    </location>
</feature>
<evidence type="ECO:0000256" key="3">
    <source>
        <dbReference type="ARBA" id="ARBA00022485"/>
    </source>
</evidence>
<keyword evidence="7" id="KW-1278">Translocase</keyword>
<dbReference type="GO" id="GO:0009055">
    <property type="term" value="F:electron transfer activity"/>
    <property type="evidence" value="ECO:0007669"/>
    <property type="project" value="InterPro"/>
</dbReference>
<feature type="region of interest" description="Disordered" evidence="12">
    <location>
        <begin position="272"/>
        <end position="294"/>
    </location>
</feature>
<dbReference type="SUPFAM" id="SSF54862">
    <property type="entry name" value="4Fe-4S ferredoxins"/>
    <property type="match status" value="1"/>
</dbReference>
<dbReference type="PROSITE" id="PS51379">
    <property type="entry name" value="4FE4S_FER_2"/>
    <property type="match status" value="2"/>
</dbReference>
<evidence type="ECO:0000256" key="9">
    <source>
        <dbReference type="ARBA" id="ARBA00023004"/>
    </source>
</evidence>
<feature type="compositionally biased region" description="Low complexity" evidence="12">
    <location>
        <begin position="190"/>
        <end position="200"/>
    </location>
</feature>
<name>A0A172YF72_9GAMM</name>
<evidence type="ECO:0000256" key="6">
    <source>
        <dbReference type="ARBA" id="ARBA00022737"/>
    </source>
</evidence>
<accession>A0A172YF72</accession>
<feature type="region of interest" description="Disordered" evidence="12">
    <location>
        <begin position="178"/>
        <end position="210"/>
    </location>
</feature>
<keyword evidence="8" id="KW-0249">Electron transport</keyword>
<evidence type="ECO:0000256" key="4">
    <source>
        <dbReference type="ARBA" id="ARBA00022519"/>
    </source>
</evidence>
<dbReference type="InterPro" id="IPR050294">
    <property type="entry name" value="RnfB_subfamily"/>
</dbReference>
<keyword evidence="11" id="KW-0472">Membrane</keyword>
<evidence type="ECO:0008006" key="17">
    <source>
        <dbReference type="Google" id="ProtNLM"/>
    </source>
</evidence>
<keyword evidence="2" id="KW-1003">Cell membrane</keyword>
<proteinExistence type="predicted"/>
<evidence type="ECO:0000256" key="2">
    <source>
        <dbReference type="ARBA" id="ARBA00022475"/>
    </source>
</evidence>
<dbReference type="InterPro" id="IPR017896">
    <property type="entry name" value="4Fe4S_Fe-S-bd"/>
</dbReference>
<gene>
    <name evidence="15" type="ORF">A5892_09205</name>
</gene>
<keyword evidence="1" id="KW-0813">Transport</keyword>
<feature type="domain" description="4Fe-4S ferredoxin-type" evidence="13">
    <location>
        <begin position="76"/>
        <end position="105"/>
    </location>
</feature>
<dbReference type="Gene3D" id="1.10.15.40">
    <property type="entry name" value="Electron transport complex subunit B, putative Fe-S cluster"/>
    <property type="match status" value="1"/>
</dbReference>
<evidence type="ECO:0000313" key="16">
    <source>
        <dbReference type="Proteomes" id="UP000077875"/>
    </source>
</evidence>